<accession>A0A7C9EVW4</accession>
<dbReference type="EMBL" id="GISG01287722">
    <property type="protein sequence ID" value="MBA4680600.1"/>
    <property type="molecule type" value="Transcribed_RNA"/>
</dbReference>
<reference evidence="1" key="2">
    <citation type="submission" date="2020-07" db="EMBL/GenBank/DDBJ databases">
        <authorList>
            <person name="Vera ALvarez R."/>
            <person name="Arias-Moreno D.M."/>
            <person name="Jimenez-Jacinto V."/>
            <person name="Jimenez-Bremont J.F."/>
            <person name="Swaminathan K."/>
            <person name="Moose S.P."/>
            <person name="Guerrero-Gonzalez M.L."/>
            <person name="Marino-Ramirez L."/>
            <person name="Landsman D."/>
            <person name="Rodriguez-Kessler M."/>
            <person name="Delgado-Sanchez P."/>
        </authorList>
    </citation>
    <scope>NUCLEOTIDE SEQUENCE</scope>
    <source>
        <tissue evidence="1">Cladode</tissue>
    </source>
</reference>
<reference evidence="1" key="1">
    <citation type="journal article" date="2013" name="J. Plant Res.">
        <title>Effect of fungi and light on seed germination of three Opuntia species from semiarid lands of central Mexico.</title>
        <authorList>
            <person name="Delgado-Sanchez P."/>
            <person name="Jimenez-Bremont J.F."/>
            <person name="Guerrero-Gonzalez Mde L."/>
            <person name="Flores J."/>
        </authorList>
    </citation>
    <scope>NUCLEOTIDE SEQUENCE</scope>
    <source>
        <tissue evidence="1">Cladode</tissue>
    </source>
</reference>
<evidence type="ECO:0000313" key="1">
    <source>
        <dbReference type="EMBL" id="MBA4680601.1"/>
    </source>
</evidence>
<dbReference type="AlphaFoldDB" id="A0A7C9EVW4"/>
<protein>
    <submittedName>
        <fullName evidence="1">Uncharacterized protein</fullName>
    </submittedName>
</protein>
<name>A0A7C9EVW4_OPUST</name>
<dbReference type="EMBL" id="GISG01287723">
    <property type="protein sequence ID" value="MBA4680601.1"/>
    <property type="molecule type" value="Transcribed_RNA"/>
</dbReference>
<organism evidence="1">
    <name type="scientific">Opuntia streptacantha</name>
    <name type="common">Prickly pear cactus</name>
    <name type="synonym">Opuntia cardona</name>
    <dbReference type="NCBI Taxonomy" id="393608"/>
    <lineage>
        <taxon>Eukaryota</taxon>
        <taxon>Viridiplantae</taxon>
        <taxon>Streptophyta</taxon>
        <taxon>Embryophyta</taxon>
        <taxon>Tracheophyta</taxon>
        <taxon>Spermatophyta</taxon>
        <taxon>Magnoliopsida</taxon>
        <taxon>eudicotyledons</taxon>
        <taxon>Gunneridae</taxon>
        <taxon>Pentapetalae</taxon>
        <taxon>Caryophyllales</taxon>
        <taxon>Cactineae</taxon>
        <taxon>Cactaceae</taxon>
        <taxon>Opuntioideae</taxon>
        <taxon>Opuntia</taxon>
    </lineage>
</organism>
<proteinExistence type="predicted"/>
<sequence length="181" mass="19942">MSESRSRNCFRISSIICRVICDKKLSQQKDLSVLLCFASFHPSNAFSSAIWSLQESPANNLFAASASSFLLIGRTKGSRYARAAAIVNAGFRHWKIDPIRSIFPMCGSKGKVQRCLPSGVSSSLSSKAPIVFNSSIAFWTDRGSGGWSAFARNDPMPPSCRLFMFRHNSCKGALRISGNWY</sequence>